<feature type="domain" description="Metalloprotease TldD/E N-terminal" evidence="5">
    <location>
        <begin position="32"/>
        <end position="93"/>
    </location>
</feature>
<dbReference type="Gene3D" id="3.30.2290.10">
    <property type="entry name" value="PmbA/TldD superfamily"/>
    <property type="match status" value="1"/>
</dbReference>
<evidence type="ECO:0000256" key="3">
    <source>
        <dbReference type="ARBA" id="ARBA00022801"/>
    </source>
</evidence>
<evidence type="ECO:0000256" key="2">
    <source>
        <dbReference type="ARBA" id="ARBA00022670"/>
    </source>
</evidence>
<dbReference type="InterPro" id="IPR035068">
    <property type="entry name" value="TldD/PmbA_N"/>
</dbReference>
<dbReference type="InterPro" id="IPR045569">
    <property type="entry name" value="Metalloprtase-TldD/E_C"/>
</dbReference>
<dbReference type="GO" id="GO:0008237">
    <property type="term" value="F:metallopeptidase activity"/>
    <property type="evidence" value="ECO:0007669"/>
    <property type="project" value="UniProtKB-KW"/>
</dbReference>
<keyword evidence="4" id="KW-0482">Metalloprotease</keyword>
<keyword evidence="2 8" id="KW-0645">Protease</keyword>
<dbReference type="Pfam" id="PF01523">
    <property type="entry name" value="PmbA_TldD_1st"/>
    <property type="match status" value="1"/>
</dbReference>
<dbReference type="AlphaFoldDB" id="A0A257LSM4"/>
<evidence type="ECO:0000259" key="6">
    <source>
        <dbReference type="Pfam" id="PF19289"/>
    </source>
</evidence>
<dbReference type="InterPro" id="IPR051463">
    <property type="entry name" value="Peptidase_U62_metallo"/>
</dbReference>
<dbReference type="InterPro" id="IPR045570">
    <property type="entry name" value="Metalloprtase-TldD/E_cen_dom"/>
</dbReference>
<comment type="similarity">
    <text evidence="1">Belongs to the peptidase U62 family.</text>
</comment>
<keyword evidence="3" id="KW-0378">Hydrolase</keyword>
<feature type="domain" description="Metalloprotease TldD/E C-terminal" evidence="6">
    <location>
        <begin position="235"/>
        <end position="466"/>
    </location>
</feature>
<organism evidence="8 9">
    <name type="scientific">candidate division WOR-3 bacterium 4484_18</name>
    <dbReference type="NCBI Taxonomy" id="2020626"/>
    <lineage>
        <taxon>Bacteria</taxon>
        <taxon>Bacteria division WOR-3</taxon>
    </lineage>
</organism>
<evidence type="ECO:0000259" key="5">
    <source>
        <dbReference type="Pfam" id="PF01523"/>
    </source>
</evidence>
<dbReference type="InterPro" id="IPR002510">
    <property type="entry name" value="Metalloprtase-TldD/E_N"/>
</dbReference>
<dbReference type="GO" id="GO:0006508">
    <property type="term" value="P:proteolysis"/>
    <property type="evidence" value="ECO:0007669"/>
    <property type="project" value="UniProtKB-KW"/>
</dbReference>
<evidence type="ECO:0000313" key="9">
    <source>
        <dbReference type="Proteomes" id="UP000216312"/>
    </source>
</evidence>
<dbReference type="EMBL" id="NMUJ01000063">
    <property type="protein sequence ID" value="OYV02667.1"/>
    <property type="molecule type" value="Genomic_DNA"/>
</dbReference>
<dbReference type="Pfam" id="PF19290">
    <property type="entry name" value="PmbA_TldD_2nd"/>
    <property type="match status" value="1"/>
</dbReference>
<comment type="caution">
    <text evidence="8">The sequence shown here is derived from an EMBL/GenBank/DDBJ whole genome shotgun (WGS) entry which is preliminary data.</text>
</comment>
<dbReference type="InterPro" id="IPR036059">
    <property type="entry name" value="TldD/PmbA_sf"/>
</dbReference>
<evidence type="ECO:0000256" key="4">
    <source>
        <dbReference type="ARBA" id="ARBA00023049"/>
    </source>
</evidence>
<proteinExistence type="inferred from homology"/>
<name>A0A257LSM4_UNCW3</name>
<reference evidence="9" key="1">
    <citation type="submission" date="2017-07" db="EMBL/GenBank/DDBJ databases">
        <title>Novel pathways for hydrocarbon cycling and metabolic interdependencies in hydrothermal sediment communities.</title>
        <authorList>
            <person name="Dombrowski N."/>
            <person name="Seitz K."/>
            <person name="Teske A."/>
            <person name="Baker B."/>
        </authorList>
    </citation>
    <scope>NUCLEOTIDE SEQUENCE [LARGE SCALE GENOMIC DNA]</scope>
</reference>
<dbReference type="InterPro" id="IPR025502">
    <property type="entry name" value="TldD"/>
</dbReference>
<dbReference type="SUPFAM" id="SSF111283">
    <property type="entry name" value="Putative modulator of DNA gyrase, PmbA/TldD"/>
    <property type="match status" value="1"/>
</dbReference>
<accession>A0A257LSM4</accession>
<evidence type="ECO:0000313" key="8">
    <source>
        <dbReference type="EMBL" id="OYV02667.1"/>
    </source>
</evidence>
<evidence type="ECO:0000259" key="7">
    <source>
        <dbReference type="Pfam" id="PF19290"/>
    </source>
</evidence>
<dbReference type="Proteomes" id="UP000216312">
    <property type="component" value="Unassembled WGS sequence"/>
</dbReference>
<sequence length="467" mass="53274">MTFFRYTKVVVGDKMIDKIHKFINEFNVDYMDIRHEEDRNIRIYFKGKKLENLSDSVTKGFHVRVIADGGFATCTVNDEKELRSAIEQTVRAAKLSAKFNPKKVRFKLSEPVKDEIYLKIDDDPRKISIDEKLEILKKYNDLVLSYEKIQSTSMEYDEWDKKKFFVSSHGTSLYFEEVICQIFGKIYASDGCMVEDIWAYAGGSFSFDKIRNREELFENRTKIAIDLLKADKVPSGKHRVLLNQDMVGVFIHEAFGHFSEADDIKDHPQLLRKFKLGEKIAPNCLTVIDDPTIKGAPGFKIYDDEGIKAKKTYLIKDGILTGRLHSMRTAYELDEELTGNAVAVSWRFTPIVRMSNIFVDKRDKTFTELLDMLGDGLYICDAKGGQTMGDMFSFGAQYGFEVKNGKIGKMYKDINLSGNLFTTLMNIEAVGNDLHFRECGGCGKYMQFNPQSGTGGPHMIIKEVIIG</sequence>
<dbReference type="PANTHER" id="PTHR30624">
    <property type="entry name" value="UNCHARACTERIZED PROTEIN TLDD AND PMBA"/>
    <property type="match status" value="1"/>
</dbReference>
<evidence type="ECO:0000256" key="1">
    <source>
        <dbReference type="ARBA" id="ARBA00005836"/>
    </source>
</evidence>
<dbReference type="GO" id="GO:0005829">
    <property type="term" value="C:cytosol"/>
    <property type="evidence" value="ECO:0007669"/>
    <property type="project" value="TreeGrafter"/>
</dbReference>
<dbReference type="PANTHER" id="PTHR30624:SF0">
    <property type="entry name" value="METALLOPROTEASE SLR0863"/>
    <property type="match status" value="1"/>
</dbReference>
<protein>
    <submittedName>
        <fullName evidence="8">Zn-dependent protease</fullName>
    </submittedName>
</protein>
<feature type="domain" description="Metalloprotease TldD/E central" evidence="7">
    <location>
        <begin position="123"/>
        <end position="219"/>
    </location>
</feature>
<gene>
    <name evidence="8" type="ORF">CGW93_04380</name>
</gene>
<dbReference type="PIRSF" id="PIRSF004919">
    <property type="entry name" value="TldD"/>
    <property type="match status" value="1"/>
</dbReference>
<dbReference type="Pfam" id="PF19289">
    <property type="entry name" value="PmbA_TldD_3rd"/>
    <property type="match status" value="1"/>
</dbReference>